<evidence type="ECO:0000259" key="1">
    <source>
        <dbReference type="Pfam" id="PF01370"/>
    </source>
</evidence>
<organism evidence="2 3">
    <name type="scientific">Sediminicoccus rosea</name>
    <dbReference type="NCBI Taxonomy" id="1225128"/>
    <lineage>
        <taxon>Bacteria</taxon>
        <taxon>Pseudomonadati</taxon>
        <taxon>Pseudomonadota</taxon>
        <taxon>Alphaproteobacteria</taxon>
        <taxon>Acetobacterales</taxon>
        <taxon>Roseomonadaceae</taxon>
        <taxon>Sediminicoccus</taxon>
    </lineage>
</organism>
<feature type="domain" description="NAD-dependent epimerase/dehydratase" evidence="1">
    <location>
        <begin position="3"/>
        <end position="231"/>
    </location>
</feature>
<dbReference type="EMBL" id="CP137852">
    <property type="protein sequence ID" value="WPB83359.1"/>
    <property type="molecule type" value="Genomic_DNA"/>
</dbReference>
<gene>
    <name evidence="2" type="ORF">R9Z33_14740</name>
</gene>
<accession>A0ABZ0PCD8</accession>
<dbReference type="PANTHER" id="PTHR43245">
    <property type="entry name" value="BIFUNCTIONAL POLYMYXIN RESISTANCE PROTEIN ARNA"/>
    <property type="match status" value="1"/>
</dbReference>
<proteinExistence type="predicted"/>
<dbReference type="Gene3D" id="3.90.25.10">
    <property type="entry name" value="UDP-galactose 4-epimerase, domain 1"/>
    <property type="match status" value="1"/>
</dbReference>
<dbReference type="InterPro" id="IPR001509">
    <property type="entry name" value="Epimerase_deHydtase"/>
</dbReference>
<dbReference type="SUPFAM" id="SSF51735">
    <property type="entry name" value="NAD(P)-binding Rossmann-fold domains"/>
    <property type="match status" value="1"/>
</dbReference>
<dbReference type="Proteomes" id="UP001305521">
    <property type="component" value="Chromosome"/>
</dbReference>
<dbReference type="Pfam" id="PF01370">
    <property type="entry name" value="Epimerase"/>
    <property type="match status" value="1"/>
</dbReference>
<evidence type="ECO:0000313" key="3">
    <source>
        <dbReference type="Proteomes" id="UP001305521"/>
    </source>
</evidence>
<name>A0ABZ0PCD8_9PROT</name>
<evidence type="ECO:0000313" key="2">
    <source>
        <dbReference type="EMBL" id="WPB83359.1"/>
    </source>
</evidence>
<dbReference type="InterPro" id="IPR050177">
    <property type="entry name" value="Lipid_A_modif_metabolic_enz"/>
</dbReference>
<dbReference type="Gene3D" id="3.40.50.720">
    <property type="entry name" value="NAD(P)-binding Rossmann-like Domain"/>
    <property type="match status" value="1"/>
</dbReference>
<dbReference type="PANTHER" id="PTHR43245:SF13">
    <property type="entry name" value="UDP-D-APIOSE_UDP-D-XYLOSE SYNTHASE 2"/>
    <property type="match status" value="1"/>
</dbReference>
<sequence length="298" mass="30773">MRALVTGAGGFLGRHVVARLAEAGISVVTLGRGDPADAVPGRAYRIADLGDEAAVAAVLREAAPDLVFHLAGTAAAEPLEETYRVNVLFAARLLAAARRLPAPPRILLAGSAAEYGPMDEAQLPVSETAACQPVSVYGITKLAQTLHGLAAAPDLPVVVARLFNVIGGGMPGHLALGAFAAQIRAMPATGGVLRTGPLARERDFVEAVPTATLLLDLLRDSRAEGRVVNICSGRPTSLADLTAALVRAAGRPVEVQEAAGRVGNSDMIRHWGSAALLESWGYRLAPPDADRVAAMLLG</sequence>
<keyword evidence="3" id="KW-1185">Reference proteome</keyword>
<protein>
    <submittedName>
        <fullName evidence="2">NAD(P)-dependent oxidoreductase</fullName>
    </submittedName>
</protein>
<dbReference type="InterPro" id="IPR036291">
    <property type="entry name" value="NAD(P)-bd_dom_sf"/>
</dbReference>
<reference evidence="2 3" key="1">
    <citation type="submission" date="2023-11" db="EMBL/GenBank/DDBJ databases">
        <title>Arctic aerobic anoxygenic photoheterotroph Sediminicoccus rosea KRV36 adapts its photosynthesis to long days of polar summer.</title>
        <authorList>
            <person name="Tomasch J."/>
            <person name="Kopejtka K."/>
            <person name="Bily T."/>
            <person name="Gardiner A.T."/>
            <person name="Gardian Z."/>
            <person name="Shivaramu S."/>
            <person name="Koblizek M."/>
            <person name="Engelhardt F."/>
            <person name="Kaftan D."/>
        </authorList>
    </citation>
    <scope>NUCLEOTIDE SEQUENCE [LARGE SCALE GENOMIC DNA]</scope>
    <source>
        <strain evidence="2 3">R-30</strain>
    </source>
</reference>
<dbReference type="RefSeq" id="WP_318647337.1">
    <property type="nucleotide sequence ID" value="NZ_CP137852.1"/>
</dbReference>